<reference evidence="1 2" key="1">
    <citation type="submission" date="2015-02" db="EMBL/GenBank/DDBJ databases">
        <title>Single-cell genomics of uncultivated deep-branching MTB reveals a conserved set of magnetosome genes.</title>
        <authorList>
            <person name="Kolinko S."/>
            <person name="Richter M."/>
            <person name="Glockner F.O."/>
            <person name="Brachmann A."/>
            <person name="Schuler D."/>
        </authorList>
    </citation>
    <scope>NUCLEOTIDE SEQUENCE [LARGE SCALE GENOMIC DNA]</scope>
    <source>
        <strain evidence="1">TM-1</strain>
    </source>
</reference>
<dbReference type="GO" id="GO:0000287">
    <property type="term" value="F:magnesium ion binding"/>
    <property type="evidence" value="ECO:0007669"/>
    <property type="project" value="InterPro"/>
</dbReference>
<evidence type="ECO:0000313" key="1">
    <source>
        <dbReference type="EMBL" id="KJU83638.1"/>
    </source>
</evidence>
<accession>A0A0F3GSG8</accession>
<keyword evidence="2" id="KW-1185">Reference proteome</keyword>
<evidence type="ECO:0000313" key="2">
    <source>
        <dbReference type="Proteomes" id="UP000033423"/>
    </source>
</evidence>
<dbReference type="EMBL" id="LACI01001806">
    <property type="protein sequence ID" value="KJU83638.1"/>
    <property type="molecule type" value="Genomic_DNA"/>
</dbReference>
<protein>
    <submittedName>
        <fullName evidence="1">Endodeoxyribonuclease RusA</fullName>
        <ecNumber evidence="1">3.1.22.4</ecNumber>
    </submittedName>
</protein>
<dbReference type="Proteomes" id="UP000033423">
    <property type="component" value="Unassembled WGS sequence"/>
</dbReference>
<dbReference type="GO" id="GO:0006281">
    <property type="term" value="P:DNA repair"/>
    <property type="evidence" value="ECO:0007669"/>
    <property type="project" value="InterPro"/>
</dbReference>
<dbReference type="PATRIC" id="fig|29290.4.peg.5520"/>
<dbReference type="AlphaFoldDB" id="A0A0F3GSG8"/>
<dbReference type="Gene3D" id="3.30.1330.70">
    <property type="entry name" value="Holliday junction resolvase RusA"/>
    <property type="match status" value="1"/>
</dbReference>
<gene>
    <name evidence="1" type="ORF">MBAV_004166</name>
</gene>
<dbReference type="SUPFAM" id="SSF103084">
    <property type="entry name" value="Holliday junction resolvase RusA"/>
    <property type="match status" value="1"/>
</dbReference>
<dbReference type="Pfam" id="PF05866">
    <property type="entry name" value="RusA"/>
    <property type="match status" value="1"/>
</dbReference>
<dbReference type="InterPro" id="IPR008822">
    <property type="entry name" value="Endonuclease_RusA-like"/>
</dbReference>
<comment type="caution">
    <text evidence="1">The sequence shown here is derived from an EMBL/GenBank/DDBJ whole genome shotgun (WGS) entry which is preliminary data.</text>
</comment>
<dbReference type="InterPro" id="IPR036614">
    <property type="entry name" value="RusA-like_sf"/>
</dbReference>
<dbReference type="GO" id="GO:0006310">
    <property type="term" value="P:DNA recombination"/>
    <property type="evidence" value="ECO:0007669"/>
    <property type="project" value="InterPro"/>
</dbReference>
<sequence>MTANPIDFTVYGNPVAQGRARATTINGHVKHYDPPKSRDWKQVVQYHASTVVSAPFPPSVALQMQLTFYLPRPKSLPRKVTEHTKRPDLDNLGKAIMDALNKVAYYDDSQIVDLHKKKVYTQGDIKPGVRIQIREQCGGSE</sequence>
<dbReference type="GO" id="GO:0016787">
    <property type="term" value="F:hydrolase activity"/>
    <property type="evidence" value="ECO:0007669"/>
    <property type="project" value="UniProtKB-KW"/>
</dbReference>
<proteinExistence type="predicted"/>
<dbReference type="EC" id="3.1.22.4" evidence="1"/>
<keyword evidence="1" id="KW-0378">Hydrolase</keyword>
<organism evidence="1 2">
    <name type="scientific">Candidatus Magnetobacterium bavaricum</name>
    <dbReference type="NCBI Taxonomy" id="29290"/>
    <lineage>
        <taxon>Bacteria</taxon>
        <taxon>Pseudomonadati</taxon>
        <taxon>Nitrospirota</taxon>
        <taxon>Thermodesulfovibrionia</taxon>
        <taxon>Thermodesulfovibrionales</taxon>
        <taxon>Candidatus Magnetobacteriaceae</taxon>
        <taxon>Candidatus Magnetobacterium</taxon>
    </lineage>
</organism>
<name>A0A0F3GSG8_9BACT</name>